<evidence type="ECO:0000313" key="5">
    <source>
        <dbReference type="Proteomes" id="UP001530377"/>
    </source>
</evidence>
<dbReference type="InterPro" id="IPR051425">
    <property type="entry name" value="Formin_Homology"/>
</dbReference>
<dbReference type="InterPro" id="IPR019309">
    <property type="entry name" value="WASHC3"/>
</dbReference>
<dbReference type="Pfam" id="PF02181">
    <property type="entry name" value="FH2"/>
    <property type="match status" value="1"/>
</dbReference>
<feature type="compositionally biased region" description="Polar residues" evidence="2">
    <location>
        <begin position="894"/>
        <end position="908"/>
    </location>
</feature>
<feature type="compositionally biased region" description="Basic and acidic residues" evidence="2">
    <location>
        <begin position="1481"/>
        <end position="1506"/>
    </location>
</feature>
<feature type="compositionally biased region" description="Gly residues" evidence="2">
    <location>
        <begin position="376"/>
        <end position="385"/>
    </location>
</feature>
<evidence type="ECO:0000256" key="2">
    <source>
        <dbReference type="SAM" id="MobiDB-lite"/>
    </source>
</evidence>
<keyword evidence="1" id="KW-0175">Coiled coil</keyword>
<dbReference type="PANTHER" id="PTHR45725:SF1">
    <property type="entry name" value="DISHEVELLED ASSOCIATED ACTIVATOR OF MORPHOGENESIS, ISOFORM D"/>
    <property type="match status" value="1"/>
</dbReference>
<dbReference type="InterPro" id="IPR042201">
    <property type="entry name" value="FH2_Formin_sf"/>
</dbReference>
<dbReference type="Proteomes" id="UP001530377">
    <property type="component" value="Unassembled WGS sequence"/>
</dbReference>
<dbReference type="PANTHER" id="PTHR45725">
    <property type="entry name" value="FORMIN HOMOLOGY 2 FAMILY MEMBER"/>
    <property type="match status" value="1"/>
</dbReference>
<feature type="region of interest" description="Disordered" evidence="2">
    <location>
        <begin position="84"/>
        <end position="117"/>
    </location>
</feature>
<feature type="region of interest" description="Disordered" evidence="2">
    <location>
        <begin position="1547"/>
        <end position="1579"/>
    </location>
</feature>
<feature type="region of interest" description="Disordered" evidence="2">
    <location>
        <begin position="1481"/>
        <end position="1531"/>
    </location>
</feature>
<feature type="region of interest" description="Disordered" evidence="2">
    <location>
        <begin position="1705"/>
        <end position="1736"/>
    </location>
</feature>
<feature type="compositionally biased region" description="Polar residues" evidence="2">
    <location>
        <begin position="742"/>
        <end position="753"/>
    </location>
</feature>
<feature type="domain" description="FH2" evidence="3">
    <location>
        <begin position="1048"/>
        <end position="1497"/>
    </location>
</feature>
<accession>A0ABD3RKD0</accession>
<evidence type="ECO:0000259" key="3">
    <source>
        <dbReference type="PROSITE" id="PS51444"/>
    </source>
</evidence>
<feature type="compositionally biased region" description="Low complexity" evidence="2">
    <location>
        <begin position="909"/>
        <end position="920"/>
    </location>
</feature>
<protein>
    <recommendedName>
        <fullName evidence="3">FH2 domain-containing protein</fullName>
    </recommendedName>
</protein>
<feature type="region of interest" description="Disordered" evidence="2">
    <location>
        <begin position="730"/>
        <end position="766"/>
    </location>
</feature>
<dbReference type="PROSITE" id="PS51444">
    <property type="entry name" value="FH2"/>
    <property type="match status" value="1"/>
</dbReference>
<dbReference type="InterPro" id="IPR015425">
    <property type="entry name" value="FH2_Formin"/>
</dbReference>
<feature type="compositionally biased region" description="Basic and acidic residues" evidence="2">
    <location>
        <begin position="1827"/>
        <end position="1840"/>
    </location>
</feature>
<comment type="caution">
    <text evidence="4">The sequence shown here is derived from an EMBL/GenBank/DDBJ whole genome shotgun (WGS) entry which is preliminary data.</text>
</comment>
<feature type="compositionally biased region" description="Polar residues" evidence="2">
    <location>
        <begin position="1510"/>
        <end position="1531"/>
    </location>
</feature>
<feature type="region of interest" description="Disordered" evidence="2">
    <location>
        <begin position="833"/>
        <end position="936"/>
    </location>
</feature>
<dbReference type="Gene3D" id="1.20.58.2220">
    <property type="entry name" value="Formin, FH2 domain"/>
    <property type="match status" value="1"/>
</dbReference>
<feature type="region of interest" description="Disordered" evidence="2">
    <location>
        <begin position="1593"/>
        <end position="1617"/>
    </location>
</feature>
<feature type="region of interest" description="Disordered" evidence="2">
    <location>
        <begin position="364"/>
        <end position="391"/>
    </location>
</feature>
<evidence type="ECO:0000256" key="1">
    <source>
        <dbReference type="SAM" id="Coils"/>
    </source>
</evidence>
<dbReference type="SUPFAM" id="SSF101447">
    <property type="entry name" value="Formin homology 2 domain (FH2 domain)"/>
    <property type="match status" value="1"/>
</dbReference>
<gene>
    <name evidence="4" type="ORF">ACHAXA_006538</name>
</gene>
<dbReference type="Pfam" id="PF10152">
    <property type="entry name" value="CCDC53"/>
    <property type="match status" value="2"/>
</dbReference>
<sequence>DFHSDPFHNDAFPDGGGGHQHQQGDGGRRLENFMQRKQQRLHRPQAQQDSGPLLSPSGMSQDGMSQDGMSYVSRMKHNNYANVWQQEIKPQPPPTRVGRSLYKDPEDSHASRSRSTIRRIADRTVKLSQTMASSSGDAVDDCDSVISFGCHSIGGEGYAGFPLQQQQRRSSSSKLARSLDSFVASHSGHDVQGNNNDDNFSVISGAGSVAARRRAARHQQMTGKGQHSPQQPLHCDDRGIGDVYGNGVNYAPSPSSSWQHPRNNVRSPPRKQILLTPITDISVDREVNMALSELKLSHADIIDVNFISEAFGRMDSGSGSTASPHGSFDSSAGTAASLSLNNSMGGIDGGSLSLKSVLRPSAVGKAAAEPKKMTASGGGVGGGGRTSPHTVSTRSMTIANSSVVVDHPATTSAAVAATAVEAVGDVSISPMISVDNHSESSSLTDDVGSDSWQLINSNNNRSGNIGGSNIFKDAERMGSTFHKSKKIVRLDDSVPVASSSGGESAVVASKIPSARPSLPVKNGRNSISRQHDLATNPLPSTEKVGSNCANPYAVKLRKTAQLPQTPTSSNISSSSSVEKKILNSTIDGSITTTVTTSCINASGFQQSRLQYGKEISVRNDKVNHDEGMPKNPFLAQIKLRKTSGAKFNSGESPQLEDPQVGAAVTAKELHPQELKRDINKKLTYREQQELLRQQRQELEEENDKSKLKAPTRDVAAIIRERIAASKSNSLTRLNCGSGGDFTPSSTDQRNGNVSNASDSASASMKSGSVIQKYKNTNDDEGTTYIPMKRQIAAIASVHDEAKETVASVNSSSSECEENVDPRAALMALLKKRGDPDHAATPLARRAPIPSMDNENKQEPPPDPRNALSAMLAKRGDSKGPSPTHVLSDKKCTPQRGSSTMIAQRPPQQSSHSNNVSHHANTGAYGNGGSDNAGRPAIKNDPIYEKYFKMLKMGMPLPAVQHAMTRDGLDPSVMDGDHNMPAPLPKSLGGVPLKDDPAYAKYFKMIKLGLPMGAVKNAMERDGVNSSVMDGDHNAPVQIAGFSKSSSSIENKQKDTHRRTRLHWDALEDTEVNSDSVWALVEEDVELNQIEIDEKEFTKLFQAEITSNSASGCISGSAVGCGGSGGSSRNVVQVIDPKRANNGGIILARLRMSYDDMARAVDAIDETAMQANQAQGIIEYMPTQNERKSLREYMKNSNKGNAVATSFDRLCECEKFMVAMMTVKQSKRKIRALLFKLQFRGCIHDLAHDVFSIEKACDEISNSVRLRKLFGIVLNIGNRLNTAGPGQKRKAGAFSIKSLLKLNQAKAFDNKTTFLHYVVLVVQRNSEALLSFKDDLPTVFKAEKIYWDQCVSELEEVETQLENVRKLALYEAKSNKIKYQLPTKAKSSDADNDSDDISVDSMSLEDEVSLLRSTKIGMFALSAIRKVSQLRERVDTAKDKFASLLKYLGENSDSRMQPHELFEIITTFCRTFDVARADVEKMEKAKKRDEKKEKLSESGTKNERLKAIQENPATNKTSLFPRASSHQSNMSSVISDIKRVTTSMYSSSVASSSPAQLGHDNGPPKVTNRYPDDESSLVNIDIQRKRSLHFSLSSTHETPEFKPAQEPDVPPRVQQESKEVEDELLATDSDAVVVDQRMPQAGANAQEGNKLEMLHRAEEVAATKKAARITLQLQAENEAAAENAAQLAKQQQAEEAAISHNFARKAVEQREQAEEEDKHEIANNGVRTTMQQREQAEEKVAVEAAIVEACLSDQSYQRGPNPDPKPKKQTPLTRREILTSRRMIARNRHVSQTTQTKELSSEVAPAHLPVPPSTTQPAITTEEQSTPPREESKNSTMARDRYARHKKLLQQRGR</sequence>
<feature type="compositionally biased region" description="Basic and acidic residues" evidence="2">
    <location>
        <begin position="101"/>
        <end position="110"/>
    </location>
</feature>
<feature type="compositionally biased region" description="Basic and acidic residues" evidence="2">
    <location>
        <begin position="1705"/>
        <end position="1720"/>
    </location>
</feature>
<feature type="region of interest" description="Disordered" evidence="2">
    <location>
        <begin position="1"/>
        <end position="68"/>
    </location>
</feature>
<evidence type="ECO:0000313" key="4">
    <source>
        <dbReference type="EMBL" id="KAL3810986.1"/>
    </source>
</evidence>
<feature type="coiled-coil region" evidence="1">
    <location>
        <begin position="1669"/>
        <end position="1696"/>
    </location>
</feature>
<keyword evidence="5" id="KW-1185">Reference proteome</keyword>
<feature type="compositionally biased region" description="Low complexity" evidence="2">
    <location>
        <begin position="754"/>
        <end position="766"/>
    </location>
</feature>
<reference evidence="4 5" key="1">
    <citation type="submission" date="2024-10" db="EMBL/GenBank/DDBJ databases">
        <title>Updated reference genomes for cyclostephanoid diatoms.</title>
        <authorList>
            <person name="Roberts W.R."/>
            <person name="Alverson A.J."/>
        </authorList>
    </citation>
    <scope>NUCLEOTIDE SEQUENCE [LARGE SCALE GENOMIC DNA]</scope>
    <source>
        <strain evidence="4 5">AJA228-03</strain>
    </source>
</reference>
<proteinExistence type="predicted"/>
<feature type="compositionally biased region" description="Polar residues" evidence="2">
    <location>
        <begin position="57"/>
        <end position="68"/>
    </location>
</feature>
<feature type="non-terminal residue" evidence="4">
    <location>
        <position position="1"/>
    </location>
</feature>
<organism evidence="4 5">
    <name type="scientific">Cyclostephanos tholiformis</name>
    <dbReference type="NCBI Taxonomy" id="382380"/>
    <lineage>
        <taxon>Eukaryota</taxon>
        <taxon>Sar</taxon>
        <taxon>Stramenopiles</taxon>
        <taxon>Ochrophyta</taxon>
        <taxon>Bacillariophyta</taxon>
        <taxon>Coscinodiscophyceae</taxon>
        <taxon>Thalassiosirophycidae</taxon>
        <taxon>Stephanodiscales</taxon>
        <taxon>Stephanodiscaceae</taxon>
        <taxon>Cyclostephanos</taxon>
    </lineage>
</organism>
<name>A0ABD3RKD0_9STRA</name>
<dbReference type="EMBL" id="JALLPB020000288">
    <property type="protein sequence ID" value="KAL3810986.1"/>
    <property type="molecule type" value="Genomic_DNA"/>
</dbReference>
<feature type="region of interest" description="Disordered" evidence="2">
    <location>
        <begin position="1751"/>
        <end position="1853"/>
    </location>
</feature>
<dbReference type="SMART" id="SM00498">
    <property type="entry name" value="FH2"/>
    <property type="match status" value="1"/>
</dbReference>
<feature type="compositionally biased region" description="Polar residues" evidence="2">
    <location>
        <begin position="1814"/>
        <end position="1826"/>
    </location>
</feature>
<feature type="coiled-coil region" evidence="1">
    <location>
        <begin position="681"/>
        <end position="708"/>
    </location>
</feature>
<feature type="compositionally biased region" description="Basic residues" evidence="2">
    <location>
        <begin position="1841"/>
        <end position="1853"/>
    </location>
</feature>